<dbReference type="GO" id="GO:0031422">
    <property type="term" value="C:RecQ family helicase-topoisomerase III complex"/>
    <property type="evidence" value="ECO:0007669"/>
    <property type="project" value="TreeGrafter"/>
</dbReference>
<evidence type="ECO:0000259" key="5">
    <source>
        <dbReference type="Pfam" id="PF21000"/>
    </source>
</evidence>
<dbReference type="InterPro" id="IPR049363">
    <property type="entry name" value="RMI1_N"/>
</dbReference>
<dbReference type="Pfam" id="PF21000">
    <property type="entry name" value="RMI1_N_N"/>
    <property type="match status" value="1"/>
</dbReference>
<reference evidence="7" key="2">
    <citation type="submission" date="2013-07" db="EMBL/GenBank/DDBJ databases">
        <authorList>
            <consortium name="The Broad Institute Genome Sequencing Platform"/>
            <person name="Cuomo C."/>
            <person name="Litvintseva A."/>
            <person name="Chen Y."/>
            <person name="Heitman J."/>
            <person name="Sun S."/>
            <person name="Springer D."/>
            <person name="Dromer F."/>
            <person name="Young S.K."/>
            <person name="Zeng Q."/>
            <person name="Gargeya S."/>
            <person name="Fitzgerald M."/>
            <person name="Abouelleil A."/>
            <person name="Alvarado L."/>
            <person name="Berlin A.M."/>
            <person name="Chapman S.B."/>
            <person name="Dewar J."/>
            <person name="Goldberg J."/>
            <person name="Griggs A."/>
            <person name="Gujja S."/>
            <person name="Hansen M."/>
            <person name="Howarth C."/>
            <person name="Imamovic A."/>
            <person name="Larimer J."/>
            <person name="McCowan C."/>
            <person name="Murphy C."/>
            <person name="Pearson M."/>
            <person name="Priest M."/>
            <person name="Roberts A."/>
            <person name="Saif S."/>
            <person name="Shea T."/>
            <person name="Sykes S."/>
            <person name="Wortman J."/>
            <person name="Nusbaum C."/>
            <person name="Birren B."/>
        </authorList>
    </citation>
    <scope>NUCLEOTIDE SEQUENCE</scope>
    <source>
        <strain evidence="7">CBS 10737</strain>
    </source>
</reference>
<evidence type="ECO:0000256" key="2">
    <source>
        <dbReference type="ARBA" id="ARBA00018987"/>
    </source>
</evidence>
<evidence type="ECO:0000313" key="7">
    <source>
        <dbReference type="EMBL" id="WWC71481.1"/>
    </source>
</evidence>
<dbReference type="OrthoDB" id="341511at2759"/>
<keyword evidence="8" id="KW-1185">Reference proteome</keyword>
<evidence type="ECO:0000313" key="8">
    <source>
        <dbReference type="Proteomes" id="UP000094020"/>
    </source>
</evidence>
<dbReference type="KEGG" id="kpin:30172024"/>
<reference evidence="6" key="3">
    <citation type="submission" date="2016-07" db="EMBL/GenBank/DDBJ databases">
        <title>Evolution of pathogenesis and genome organization in the Tremellales.</title>
        <authorList>
            <person name="Cuomo C."/>
            <person name="Litvintseva A."/>
            <person name="Heitman J."/>
            <person name="Chen Y."/>
            <person name="Sun S."/>
            <person name="Springer D."/>
            <person name="Dromer F."/>
            <person name="Young S."/>
            <person name="Zeng Q."/>
            <person name="Chapman S."/>
            <person name="Gujja S."/>
            <person name="Saif S."/>
            <person name="Birren B."/>
        </authorList>
    </citation>
    <scope>NUCLEOTIDE SEQUENCE</scope>
    <source>
        <strain evidence="6">CBS 10737</strain>
    </source>
</reference>
<feature type="region of interest" description="Disordered" evidence="3">
    <location>
        <begin position="526"/>
        <end position="558"/>
    </location>
</feature>
<evidence type="ECO:0000313" key="6">
    <source>
        <dbReference type="EMBL" id="OCF50336.1"/>
    </source>
</evidence>
<reference evidence="7" key="4">
    <citation type="submission" date="2024-02" db="EMBL/GenBank/DDBJ databases">
        <title>Comparative genomics of Cryptococcus and Kwoniella reveals pathogenesis evolution and contrasting modes of karyotype evolution via chromosome fusion or intercentromeric recombination.</title>
        <authorList>
            <person name="Coelho M.A."/>
            <person name="David-Palma M."/>
            <person name="Shea T."/>
            <person name="Bowers K."/>
            <person name="McGinley-Smith S."/>
            <person name="Mohammad A.W."/>
            <person name="Gnirke A."/>
            <person name="Yurkov A.M."/>
            <person name="Nowrousian M."/>
            <person name="Sun S."/>
            <person name="Cuomo C.A."/>
            <person name="Heitman J."/>
        </authorList>
    </citation>
    <scope>NUCLEOTIDE SEQUENCE</scope>
    <source>
        <strain evidence="7">CBS 10737</strain>
    </source>
</reference>
<evidence type="ECO:0000256" key="1">
    <source>
        <dbReference type="ARBA" id="ARBA00006395"/>
    </source>
</evidence>
<dbReference type="SMART" id="SM01161">
    <property type="entry name" value="DUF1767"/>
    <property type="match status" value="1"/>
</dbReference>
<feature type="compositionally biased region" description="Low complexity" evidence="3">
    <location>
        <begin position="526"/>
        <end position="544"/>
    </location>
</feature>
<dbReference type="EMBL" id="CP144525">
    <property type="protein sequence ID" value="WWC71481.1"/>
    <property type="molecule type" value="Genomic_DNA"/>
</dbReference>
<dbReference type="RefSeq" id="XP_019011555.1">
    <property type="nucleotide sequence ID" value="XM_019155401.1"/>
</dbReference>
<dbReference type="STRING" id="1296096.A0A1B9I488"/>
<dbReference type="Proteomes" id="UP000094020">
    <property type="component" value="Chromosome 7"/>
</dbReference>
<feature type="domain" description="RecQ mediated genome instability protein 1 OB-fold" evidence="4">
    <location>
        <begin position="70"/>
        <end position="210"/>
    </location>
</feature>
<dbReference type="InterPro" id="IPR013894">
    <property type="entry name" value="RMI1_OB"/>
</dbReference>
<dbReference type="GeneID" id="30172024"/>
<dbReference type="GO" id="GO:0000712">
    <property type="term" value="P:resolution of meiotic recombination intermediates"/>
    <property type="evidence" value="ECO:0007669"/>
    <property type="project" value="TreeGrafter"/>
</dbReference>
<reference evidence="6" key="1">
    <citation type="submission" date="2013-07" db="EMBL/GenBank/DDBJ databases">
        <title>The Genome Sequence of Cryptococcus pinus CBS10737.</title>
        <authorList>
            <consortium name="The Broad Institute Genome Sequencing Platform"/>
            <person name="Cuomo C."/>
            <person name="Litvintseva A."/>
            <person name="Chen Y."/>
            <person name="Heitman J."/>
            <person name="Sun S."/>
            <person name="Springer D."/>
            <person name="Dromer F."/>
            <person name="Young S.K."/>
            <person name="Zeng Q."/>
            <person name="Gargeya S."/>
            <person name="Fitzgerald M."/>
            <person name="Abouelleil A."/>
            <person name="Alvarado L."/>
            <person name="Berlin A.M."/>
            <person name="Chapman S.B."/>
            <person name="Dewar J."/>
            <person name="Goldberg J."/>
            <person name="Griggs A."/>
            <person name="Gujja S."/>
            <person name="Hansen M."/>
            <person name="Howarth C."/>
            <person name="Imamovic A."/>
            <person name="Larimer J."/>
            <person name="McCowan C."/>
            <person name="Murphy C."/>
            <person name="Pearson M."/>
            <person name="Priest M."/>
            <person name="Roberts A."/>
            <person name="Saif S."/>
            <person name="Shea T."/>
            <person name="Sykes S."/>
            <person name="Wortman J."/>
            <person name="Nusbaum C."/>
            <person name="Birren B."/>
        </authorList>
    </citation>
    <scope>NUCLEOTIDE SEQUENCE [LARGE SCALE GENOMIC DNA]</scope>
    <source>
        <strain evidence="6">CBS 10737</strain>
    </source>
</reference>
<organism evidence="6">
    <name type="scientific">Kwoniella pini CBS 10737</name>
    <dbReference type="NCBI Taxonomy" id="1296096"/>
    <lineage>
        <taxon>Eukaryota</taxon>
        <taxon>Fungi</taxon>
        <taxon>Dikarya</taxon>
        <taxon>Basidiomycota</taxon>
        <taxon>Agaricomycotina</taxon>
        <taxon>Tremellomycetes</taxon>
        <taxon>Tremellales</taxon>
        <taxon>Cryptococcaceae</taxon>
        <taxon>Kwoniella</taxon>
    </lineage>
</organism>
<accession>A0A1B9I488</accession>
<dbReference type="Gene3D" id="2.40.50.770">
    <property type="entry name" value="RecQ-mediated genome instability protein Rmi1, C-terminal domain"/>
    <property type="match status" value="1"/>
</dbReference>
<comment type="similarity">
    <text evidence="1">Belongs to the RMI1 family.</text>
</comment>
<dbReference type="PANTHER" id="PTHR14790:SF15">
    <property type="entry name" value="RECQ-MEDIATED GENOME INSTABILITY PROTEIN 1"/>
    <property type="match status" value="1"/>
</dbReference>
<protein>
    <recommendedName>
        <fullName evidence="2">RecQ-mediated genome instability protein 1</fullName>
    </recommendedName>
</protein>
<feature type="domain" description="RMI1 N-terminal" evidence="5">
    <location>
        <begin position="11"/>
        <end position="56"/>
    </location>
</feature>
<dbReference type="EMBL" id="KI894010">
    <property type="protein sequence ID" value="OCF50336.1"/>
    <property type="molecule type" value="Genomic_DNA"/>
</dbReference>
<dbReference type="GO" id="GO:0016604">
    <property type="term" value="C:nuclear body"/>
    <property type="evidence" value="ECO:0007669"/>
    <property type="project" value="TreeGrafter"/>
</dbReference>
<dbReference type="AlphaFoldDB" id="A0A1B9I488"/>
<name>A0A1B9I488_9TREE</name>
<feature type="compositionally biased region" description="Polar residues" evidence="3">
    <location>
        <begin position="272"/>
        <end position="284"/>
    </location>
</feature>
<gene>
    <name evidence="6" type="ORF">I206_03655</name>
    <name evidence="7" type="ORF">I206_105439</name>
</gene>
<feature type="region of interest" description="Disordered" evidence="3">
    <location>
        <begin position="219"/>
        <end position="339"/>
    </location>
</feature>
<dbReference type="PANTHER" id="PTHR14790">
    <property type="entry name" value="RECQ-MEDIATED GENOME INSTABILITY PROTEIN 1 RMI1"/>
    <property type="match status" value="1"/>
</dbReference>
<evidence type="ECO:0000259" key="4">
    <source>
        <dbReference type="Pfam" id="PF08585"/>
    </source>
</evidence>
<dbReference type="GO" id="GO:0000724">
    <property type="term" value="P:double-strand break repair via homologous recombination"/>
    <property type="evidence" value="ECO:0007669"/>
    <property type="project" value="TreeGrafter"/>
</dbReference>
<dbReference type="InterPro" id="IPR042470">
    <property type="entry name" value="RMI1_N_C_sf"/>
</dbReference>
<feature type="region of interest" description="Disordered" evidence="3">
    <location>
        <begin position="440"/>
        <end position="465"/>
    </location>
</feature>
<evidence type="ECO:0000256" key="3">
    <source>
        <dbReference type="SAM" id="MobiDB-lite"/>
    </source>
</evidence>
<proteinExistence type="inferred from homology"/>
<sequence length="558" mass="64073">MMDTQPIVSFLKRTYPNPEVDPVWVQECTRALLEAGQEVTIDTVHTQFLYSDLAQSTLASRTFPSGDLHEKILFQRPTILQMHHISEIGHSAFQIKHTMEQRSEVLSGQSLIRRMEDEVVEDEQEQNIDQGKVPPYPRSMLKLELSDGRRIIKAMEYKKINNLVLGQTSLGCKVVCNNVKCLRDTLLLTPQNTQVLESSVEYLELTQKEEFMKDLNRRMGKLDDGSTNIPAQRRIKPPPPIRPKHNASIKPPAAQIRSKITHSPEIIPTAGPSRTSHYFQSNPAEQVHPPHLVRPKPIRAQGLKSSSSASNSRKRSMNDDSEDEEEPISKSRRSRTAAKLATAKVTQLYHDIPDDKFTEMDEDFGNENDDEFDYDIDESFIRQINEVEAKASGSGIYYKNFKSHKYNDVEEEEEDDDDDDDFMIIDEKIIKQIDNLSSSSFSNQNKGIGKEKENQNQNRKNYINQDNLNDEKEILSTEDDEFELQLDDKFIKNLNEIEFKQNKKDKDNYKSFQNKNNRLFSLSLSRSNSDSLISNSNSNSINNSQKENIQPEIIEISD</sequence>
<dbReference type="Pfam" id="PF08585">
    <property type="entry name" value="RMI1_N_C"/>
    <property type="match status" value="1"/>
</dbReference>